<gene>
    <name evidence="2" type="ORF">VVAX_05185</name>
</gene>
<evidence type="ECO:0000313" key="2">
    <source>
        <dbReference type="EMBL" id="CAA2108682.1"/>
    </source>
</evidence>
<proteinExistence type="predicted"/>
<evidence type="ECO:0000256" key="1">
    <source>
        <dbReference type="SAM" id="MobiDB-lite"/>
    </source>
</evidence>
<accession>A0A679J836</accession>
<protein>
    <submittedName>
        <fullName evidence="2">Uncharacterized protein</fullName>
    </submittedName>
</protein>
<dbReference type="EMBL" id="LR743507">
    <property type="protein sequence ID" value="CAA2108682.1"/>
    <property type="molecule type" value="Genomic_DNA"/>
</dbReference>
<organism evidence="2">
    <name type="scientific">Variovorax paradoxus</name>
    <dbReference type="NCBI Taxonomy" id="34073"/>
    <lineage>
        <taxon>Bacteria</taxon>
        <taxon>Pseudomonadati</taxon>
        <taxon>Pseudomonadota</taxon>
        <taxon>Betaproteobacteria</taxon>
        <taxon>Burkholderiales</taxon>
        <taxon>Comamonadaceae</taxon>
        <taxon>Variovorax</taxon>
    </lineage>
</organism>
<feature type="region of interest" description="Disordered" evidence="1">
    <location>
        <begin position="33"/>
        <end position="116"/>
    </location>
</feature>
<feature type="compositionally biased region" description="Basic and acidic residues" evidence="1">
    <location>
        <begin position="42"/>
        <end position="79"/>
    </location>
</feature>
<feature type="compositionally biased region" description="Basic and acidic residues" evidence="1">
    <location>
        <begin position="92"/>
        <end position="116"/>
    </location>
</feature>
<dbReference type="AlphaFoldDB" id="A0A679J836"/>
<dbReference type="RefSeq" id="WP_339092678.1">
    <property type="nucleotide sequence ID" value="NZ_LR743507.1"/>
</dbReference>
<name>A0A679J836_VARPD</name>
<sequence>MRTFQITLAVEMIVLGALLLFASAAVAMAVAGFETPPPAGDGPRRDARGRLDHATVQEELLRKREREEEQRLRYRESGRRAAGSLPQGRPARRAEPRERPWREQRKESGERRLSPG</sequence>
<reference evidence="2" key="1">
    <citation type="submission" date="2019-12" db="EMBL/GenBank/DDBJ databases">
        <authorList>
            <person name="Cremers G."/>
        </authorList>
    </citation>
    <scope>NUCLEOTIDE SEQUENCE</scope>
    <source>
        <strain evidence="2">Vvax</strain>
    </source>
</reference>